<protein>
    <submittedName>
        <fullName evidence="2">Uncharacterized protein</fullName>
    </submittedName>
</protein>
<reference evidence="2 3" key="1">
    <citation type="submission" date="2019-03" db="EMBL/GenBank/DDBJ databases">
        <title>Single cell metagenomics reveals metabolic interactions within the superorganism composed of flagellate Streblomastix strix and complex community of Bacteroidetes bacteria on its surface.</title>
        <authorList>
            <person name="Treitli S.C."/>
            <person name="Kolisko M."/>
            <person name="Husnik F."/>
            <person name="Keeling P."/>
            <person name="Hampl V."/>
        </authorList>
    </citation>
    <scope>NUCLEOTIDE SEQUENCE [LARGE SCALE GENOMIC DNA]</scope>
    <source>
        <strain evidence="2">ST1C</strain>
    </source>
</reference>
<sequence length="127" mass="14151">MINNAPAPDVYTRPEANEMFDTKADKTDTYTKTETDSLLDDKADKTDTYTKTETDTLLDAKANVADIVDSKSKTEAISLISYNQGCVTNELTNISPPPARRIDASFLLNFDMPETLITPNYFYPVIV</sequence>
<dbReference type="Proteomes" id="UP000324800">
    <property type="component" value="Unassembled WGS sequence"/>
</dbReference>
<gene>
    <name evidence="2" type="ORF">EZS28_050301</name>
</gene>
<accession>A0A5J4T8K3</accession>
<evidence type="ECO:0000313" key="3">
    <source>
        <dbReference type="Proteomes" id="UP000324800"/>
    </source>
</evidence>
<proteinExistence type="predicted"/>
<organism evidence="2 3">
    <name type="scientific">Streblomastix strix</name>
    <dbReference type="NCBI Taxonomy" id="222440"/>
    <lineage>
        <taxon>Eukaryota</taxon>
        <taxon>Metamonada</taxon>
        <taxon>Preaxostyla</taxon>
        <taxon>Oxymonadida</taxon>
        <taxon>Streblomastigidae</taxon>
        <taxon>Streblomastix</taxon>
    </lineage>
</organism>
<dbReference type="AlphaFoldDB" id="A0A5J4T8K3"/>
<dbReference type="EMBL" id="SNRW01036774">
    <property type="protein sequence ID" value="KAA6354173.1"/>
    <property type="molecule type" value="Genomic_DNA"/>
</dbReference>
<comment type="caution">
    <text evidence="2">The sequence shown here is derived from an EMBL/GenBank/DDBJ whole genome shotgun (WGS) entry which is preliminary data.</text>
</comment>
<name>A0A5J4T8K3_9EUKA</name>
<evidence type="ECO:0000313" key="2">
    <source>
        <dbReference type="EMBL" id="KAA6354173.1"/>
    </source>
</evidence>
<evidence type="ECO:0000256" key="1">
    <source>
        <dbReference type="SAM" id="MobiDB-lite"/>
    </source>
</evidence>
<feature type="region of interest" description="Disordered" evidence="1">
    <location>
        <begin position="1"/>
        <end position="27"/>
    </location>
</feature>